<feature type="chain" id="PRO_5013672844" description="Secreted protein" evidence="2">
    <location>
        <begin position="23"/>
        <end position="204"/>
    </location>
</feature>
<accession>A0A2G1VZ56</accession>
<evidence type="ECO:0000256" key="1">
    <source>
        <dbReference type="SAM" id="MobiDB-lite"/>
    </source>
</evidence>
<feature type="signal peptide" evidence="2">
    <location>
        <begin position="1"/>
        <end position="22"/>
    </location>
</feature>
<feature type="region of interest" description="Disordered" evidence="1">
    <location>
        <begin position="155"/>
        <end position="204"/>
    </location>
</feature>
<proteinExistence type="predicted"/>
<dbReference type="EMBL" id="NIZW01000033">
    <property type="protein sequence ID" value="PHQ32076.1"/>
    <property type="molecule type" value="Genomic_DNA"/>
</dbReference>
<evidence type="ECO:0000256" key="2">
    <source>
        <dbReference type="SAM" id="SignalP"/>
    </source>
</evidence>
<evidence type="ECO:0000313" key="4">
    <source>
        <dbReference type="Proteomes" id="UP000225740"/>
    </source>
</evidence>
<feature type="compositionally biased region" description="Low complexity" evidence="1">
    <location>
        <begin position="166"/>
        <end position="175"/>
    </location>
</feature>
<dbReference type="PROSITE" id="PS51257">
    <property type="entry name" value="PROKAR_LIPOPROTEIN"/>
    <property type="match status" value="1"/>
</dbReference>
<dbReference type="AlphaFoldDB" id="A0A2G1VZ56"/>
<gene>
    <name evidence="3" type="ORF">CEE69_27795</name>
</gene>
<comment type="caution">
    <text evidence="3">The sequence shown here is derived from an EMBL/GenBank/DDBJ whole genome shotgun (WGS) entry which is preliminary data.</text>
</comment>
<name>A0A2G1VZ56_9BACT</name>
<protein>
    <recommendedName>
        <fullName evidence="5">Secreted protein</fullName>
    </recommendedName>
</protein>
<evidence type="ECO:0008006" key="5">
    <source>
        <dbReference type="Google" id="ProtNLM"/>
    </source>
</evidence>
<keyword evidence="2" id="KW-0732">Signal</keyword>
<dbReference type="Proteomes" id="UP000225740">
    <property type="component" value="Unassembled WGS sequence"/>
</dbReference>
<organism evidence="3 4">
    <name type="scientific">Rhodopirellula bahusiensis</name>
    <dbReference type="NCBI Taxonomy" id="2014065"/>
    <lineage>
        <taxon>Bacteria</taxon>
        <taxon>Pseudomonadati</taxon>
        <taxon>Planctomycetota</taxon>
        <taxon>Planctomycetia</taxon>
        <taxon>Pirellulales</taxon>
        <taxon>Pirellulaceae</taxon>
        <taxon>Rhodopirellula</taxon>
    </lineage>
</organism>
<reference evidence="3 4" key="1">
    <citation type="submission" date="2017-06" db="EMBL/GenBank/DDBJ databases">
        <title>Description of Rhodopirellula bahusiensis sp. nov.</title>
        <authorList>
            <person name="Kizina J."/>
            <person name="Harder J."/>
        </authorList>
    </citation>
    <scope>NUCLEOTIDE SEQUENCE [LARGE SCALE GENOMIC DNA]</scope>
    <source>
        <strain evidence="3 4">SWK21</strain>
    </source>
</reference>
<sequence>MKMFMAAVALAGLIGVPAQANAGCGCSGGAQAPVATNAPIASYYSGGGFPIASPAYQPAPSQYGPSDYSAAPFYSNPPANYAAPRAAMPMNARTTMPAQHSPASSLATSPFSNLTGNVPSCCAGGGSSCCADGGSSCCQSKTGEAPTALPTMMQLSTSGSAPLQGQPAAPSSNQAPPMPMSNAVSAPTTGSAPVANDPHAGHQH</sequence>
<keyword evidence="4" id="KW-1185">Reference proteome</keyword>
<evidence type="ECO:0000313" key="3">
    <source>
        <dbReference type="EMBL" id="PHQ32076.1"/>
    </source>
</evidence>